<feature type="compositionally biased region" description="Polar residues" evidence="1">
    <location>
        <begin position="444"/>
        <end position="454"/>
    </location>
</feature>
<evidence type="ECO:0000256" key="1">
    <source>
        <dbReference type="SAM" id="MobiDB-lite"/>
    </source>
</evidence>
<feature type="compositionally biased region" description="Polar residues" evidence="1">
    <location>
        <begin position="249"/>
        <end position="271"/>
    </location>
</feature>
<feature type="compositionally biased region" description="Basic residues" evidence="1">
    <location>
        <begin position="456"/>
        <end position="465"/>
    </location>
</feature>
<feature type="region of interest" description="Disordered" evidence="1">
    <location>
        <begin position="227"/>
        <end position="366"/>
    </location>
</feature>
<feature type="compositionally biased region" description="Polar residues" evidence="1">
    <location>
        <begin position="335"/>
        <end position="353"/>
    </location>
</feature>
<dbReference type="AlphaFoldDB" id="A0A9Q8SSV0"/>
<name>A0A9Q8SSV0_9PEZI</name>
<dbReference type="EMBL" id="CP019476">
    <property type="protein sequence ID" value="UQC82800.1"/>
    <property type="molecule type" value="Genomic_DNA"/>
</dbReference>
<feature type="compositionally biased region" description="Polar residues" evidence="1">
    <location>
        <begin position="127"/>
        <end position="144"/>
    </location>
</feature>
<gene>
    <name evidence="2" type="ORF">CLUP02_08290</name>
</gene>
<dbReference type="PANTHER" id="PTHR28298:SF1">
    <property type="entry name" value="EISOSOME PROTEIN 1"/>
    <property type="match status" value="1"/>
</dbReference>
<feature type="compositionally biased region" description="Low complexity" evidence="1">
    <location>
        <begin position="110"/>
        <end position="126"/>
    </location>
</feature>
<feature type="compositionally biased region" description="Polar residues" evidence="1">
    <location>
        <begin position="715"/>
        <end position="740"/>
    </location>
</feature>
<reference evidence="2" key="1">
    <citation type="journal article" date="2021" name="Mol. Plant Microbe Interact.">
        <title>Complete Genome Sequence of the Plant-Pathogenic Fungus Colletotrichum lupini.</title>
        <authorList>
            <person name="Baroncelli R."/>
            <person name="Pensec F."/>
            <person name="Da Lio D."/>
            <person name="Boufleur T."/>
            <person name="Vicente I."/>
            <person name="Sarrocco S."/>
            <person name="Picot A."/>
            <person name="Baraldi E."/>
            <person name="Sukno S."/>
            <person name="Thon M."/>
            <person name="Le Floch G."/>
        </authorList>
    </citation>
    <scope>NUCLEOTIDE SEQUENCE</scope>
    <source>
        <strain evidence="2">IMI 504893</strain>
    </source>
</reference>
<keyword evidence="3" id="KW-1185">Reference proteome</keyword>
<dbReference type="Pfam" id="PF12757">
    <property type="entry name" value="Eisosome1"/>
    <property type="match status" value="1"/>
</dbReference>
<feature type="region of interest" description="Disordered" evidence="1">
    <location>
        <begin position="779"/>
        <end position="866"/>
    </location>
</feature>
<evidence type="ECO:0008006" key="4">
    <source>
        <dbReference type="Google" id="ProtNLM"/>
    </source>
</evidence>
<proteinExistence type="predicted"/>
<feature type="region of interest" description="Disordered" evidence="1">
    <location>
        <begin position="100"/>
        <end position="169"/>
    </location>
</feature>
<dbReference type="KEGG" id="clup:CLUP02_08290"/>
<dbReference type="PANTHER" id="PTHR28298">
    <property type="entry name" value="EISOSOME PROTEIN 1"/>
    <property type="match status" value="1"/>
</dbReference>
<evidence type="ECO:0000313" key="2">
    <source>
        <dbReference type="EMBL" id="UQC82800.1"/>
    </source>
</evidence>
<feature type="region of interest" description="Disordered" evidence="1">
    <location>
        <begin position="438"/>
        <end position="483"/>
    </location>
</feature>
<feature type="compositionally biased region" description="Low complexity" evidence="1">
    <location>
        <begin position="812"/>
        <end position="821"/>
    </location>
</feature>
<dbReference type="InterPro" id="IPR024527">
    <property type="entry name" value="Eisosome1"/>
</dbReference>
<feature type="compositionally biased region" description="Basic and acidic residues" evidence="1">
    <location>
        <begin position="855"/>
        <end position="866"/>
    </location>
</feature>
<feature type="compositionally biased region" description="Basic residues" evidence="1">
    <location>
        <begin position="742"/>
        <end position="753"/>
    </location>
</feature>
<organism evidence="2 3">
    <name type="scientific">Colletotrichum lupini</name>
    <dbReference type="NCBI Taxonomy" id="145971"/>
    <lineage>
        <taxon>Eukaryota</taxon>
        <taxon>Fungi</taxon>
        <taxon>Dikarya</taxon>
        <taxon>Ascomycota</taxon>
        <taxon>Pezizomycotina</taxon>
        <taxon>Sordariomycetes</taxon>
        <taxon>Hypocreomycetidae</taxon>
        <taxon>Glomerellales</taxon>
        <taxon>Glomerellaceae</taxon>
        <taxon>Colletotrichum</taxon>
        <taxon>Colletotrichum acutatum species complex</taxon>
    </lineage>
</organism>
<sequence length="866" mass="94670">MGDAGLYAMSQWCQWPSGPEITSVGLRLSVVNPPAALPTRPPRPACKLQIRCEPSHFSTFRSLYYTSSLRYIRPVTNRHPQRLSGYSRDRYHQAGSGLAMMQANSSKTATQQTQQMQPPQQQQQQQKSSTGMAETRYQVPSTAHSGRLKYADPRDLPSFPSPGLKSDGAAAGAAASLGWANQKSIDLWKPEKSNSASTAAMLAKDYKMTPSWEPNSSSAGAKAALLASASAKKQSTTNTTPPPSATESWGSSAANQAFRQSRSVRQPTQTPSSAAAGLGSLSAAQNAMPASRRTRPRAKSTPVPKESYPGESRAAANALSAATAAHSPSLKPKSPTENTGSVPYTNLPRSMFTSKPAIGPEEDEKKRADVLHASAVAMAKKMYSQQQRMVDQARVHQAAGETSPDDIQPKPYVNLQEAAYKLAQERLSKLHVEHHQNRDYQEYYGSNTQTTPQRRFTMKGKLRRRSSSDGDASHDKEQSERIRREMSIFSSNLTKVDEQKRTKDREALLAAAQRNVKARLQGMDDKISAETGMVAPSTKSDRKSDWESKAQMAAMAKHESANVNRGKVDIGGGMFMDPAAVDEIATRRVQPVLDEINEKAAIERERQEMLKAEAEAKKRDEEKRKERDREVKEINRKVIAQEKQEEKEKRHREKQELKVKKEEEKAAKAEEKRKSKLPEITPGDSAVAAAEPSEISPVSDDQGTTHAGQHKPGAINTNRESSGSDNPRSPSDSGSPTNKMKTWLKSRFGRPRGRSAAGENAEERGFVGGVALARLANESATSLGDARSASMREVAIAGKTSETMPRSAAAQEGEVSPVSSDSESEHFVEASDELEGPVSPPPAIQDPNTHKTHSPTRDSRFRENLE</sequence>
<feature type="compositionally biased region" description="Low complexity" evidence="1">
    <location>
        <begin position="227"/>
        <end position="239"/>
    </location>
</feature>
<dbReference type="Proteomes" id="UP000830671">
    <property type="component" value="Chromosome 4"/>
</dbReference>
<evidence type="ECO:0000313" key="3">
    <source>
        <dbReference type="Proteomes" id="UP000830671"/>
    </source>
</evidence>
<feature type="compositionally biased region" description="Basic and acidic residues" evidence="1">
    <location>
        <begin position="612"/>
        <end position="677"/>
    </location>
</feature>
<dbReference type="RefSeq" id="XP_049144423.1">
    <property type="nucleotide sequence ID" value="XM_049287280.1"/>
</dbReference>
<feature type="region of interest" description="Disordered" evidence="1">
    <location>
        <begin position="612"/>
        <end position="765"/>
    </location>
</feature>
<feature type="compositionally biased region" description="Low complexity" evidence="1">
    <location>
        <begin position="312"/>
        <end position="329"/>
    </location>
</feature>
<dbReference type="GO" id="GO:0070941">
    <property type="term" value="P:eisosome assembly"/>
    <property type="evidence" value="ECO:0007669"/>
    <property type="project" value="TreeGrafter"/>
</dbReference>
<dbReference type="GeneID" id="73342290"/>
<accession>A0A9Q8SSV0</accession>
<feature type="compositionally biased region" description="Low complexity" evidence="1">
    <location>
        <begin position="272"/>
        <end position="284"/>
    </location>
</feature>
<feature type="compositionally biased region" description="Basic and acidic residues" evidence="1">
    <location>
        <begin position="466"/>
        <end position="483"/>
    </location>
</feature>
<protein>
    <recommendedName>
        <fullName evidence="4">Eisosome protein 1</fullName>
    </recommendedName>
</protein>